<sequence>MINYPTETFKKSTAVRRESACERRCAGRKGSRNVEGTLDRGEGAPCVMGIDERESASPSASARGGALLFAGGEKSRRRVDPRAALVTLVLLNVAVFVSGAKAVELIAVAADALLMMWCHRGRLACAWVAAYAVISLISLACILGGPFFMPVGACLLMLARLFPTAMFAAALISTTYLGELAFALQSFGLTGRMTVAVCVGLRFFPTIAREARAVREAMLTRGIRLTPAAIVTNPVGLLENFMVPYIHRISLVADELGDAVMARGVETSRPRTSYHELRVTPLDGVVVAVAALLAVAAVAGKVLS</sequence>
<feature type="transmembrane region" description="Helical" evidence="5">
    <location>
        <begin position="284"/>
        <end position="303"/>
    </location>
</feature>
<dbReference type="InterPro" id="IPR003339">
    <property type="entry name" value="ABC/ECF_trnsptr_transmembrane"/>
</dbReference>
<keyword evidence="7" id="KW-1185">Reference proteome</keyword>
<dbReference type="PANTHER" id="PTHR33514:SF13">
    <property type="entry name" value="PROTEIN ABCI12, CHLOROPLASTIC"/>
    <property type="match status" value="1"/>
</dbReference>
<evidence type="ECO:0000256" key="5">
    <source>
        <dbReference type="SAM" id="Phobius"/>
    </source>
</evidence>
<organism evidence="6 7">
    <name type="scientific">Adlercreutzia rubneri</name>
    <dbReference type="NCBI Taxonomy" id="2916441"/>
    <lineage>
        <taxon>Bacteria</taxon>
        <taxon>Bacillati</taxon>
        <taxon>Actinomycetota</taxon>
        <taxon>Coriobacteriia</taxon>
        <taxon>Eggerthellales</taxon>
        <taxon>Eggerthellaceae</taxon>
        <taxon>Adlercreutzia</taxon>
    </lineage>
</organism>
<comment type="subcellular location">
    <subcellularLocation>
        <location evidence="1">Membrane</location>
        <topology evidence="1">Multi-pass membrane protein</topology>
    </subcellularLocation>
</comment>
<dbReference type="AlphaFoldDB" id="A0A7K1T4L2"/>
<gene>
    <name evidence="6" type="ORF">GO707_04960</name>
</gene>
<reference evidence="6 7" key="1">
    <citation type="submission" date="2019-11" db="EMBL/GenBank/DDBJ databases">
        <title>Whole genome shotgun sequencing (WGS) data from Adlercreutzia equolifaciens ResAG-91, Eggerthella lenta MRI-F36, MRI-F37, MRI-F40, ResAG-49, ResAG-88, ResAG-121, ResAG-145, and Gordonibacter sp. ResAG-5, ResAG-26, ResAG-43, ResAG-50, ResAG-59.</title>
        <authorList>
            <person name="Stoll D.A."/>
            <person name="Danylec N."/>
            <person name="Franz C.M.A.P."/>
            <person name="Huch M."/>
        </authorList>
    </citation>
    <scope>NUCLEOTIDE SEQUENCE [LARGE SCALE GENOMIC DNA]</scope>
    <source>
        <strain evidence="6 7">ResAG-91</strain>
    </source>
</reference>
<feature type="transmembrane region" description="Helical" evidence="5">
    <location>
        <begin position="128"/>
        <end position="148"/>
    </location>
</feature>
<evidence type="ECO:0000313" key="7">
    <source>
        <dbReference type="Proteomes" id="UP000488839"/>
    </source>
</evidence>
<evidence type="ECO:0000256" key="3">
    <source>
        <dbReference type="ARBA" id="ARBA00022989"/>
    </source>
</evidence>
<dbReference type="GO" id="GO:0005886">
    <property type="term" value="C:plasma membrane"/>
    <property type="evidence" value="ECO:0007669"/>
    <property type="project" value="TreeGrafter"/>
</dbReference>
<evidence type="ECO:0000256" key="4">
    <source>
        <dbReference type="ARBA" id="ARBA00023136"/>
    </source>
</evidence>
<accession>A0A7K1T4L2</accession>
<dbReference type="EMBL" id="WPOO01000006">
    <property type="protein sequence ID" value="MVN58573.1"/>
    <property type="molecule type" value="Genomic_DNA"/>
</dbReference>
<comment type="caution">
    <text evidence="6">The sequence shown here is derived from an EMBL/GenBank/DDBJ whole genome shotgun (WGS) entry which is preliminary data.</text>
</comment>
<keyword evidence="4 5" id="KW-0472">Membrane</keyword>
<keyword evidence="3 5" id="KW-1133">Transmembrane helix</keyword>
<evidence type="ECO:0008006" key="8">
    <source>
        <dbReference type="Google" id="ProtNLM"/>
    </source>
</evidence>
<feature type="transmembrane region" description="Helical" evidence="5">
    <location>
        <begin position="83"/>
        <end position="108"/>
    </location>
</feature>
<keyword evidence="2 5" id="KW-0812">Transmembrane</keyword>
<dbReference type="Proteomes" id="UP000488839">
    <property type="component" value="Unassembled WGS sequence"/>
</dbReference>
<evidence type="ECO:0000256" key="2">
    <source>
        <dbReference type="ARBA" id="ARBA00022692"/>
    </source>
</evidence>
<feature type="transmembrane region" description="Helical" evidence="5">
    <location>
        <begin position="155"/>
        <end position="176"/>
    </location>
</feature>
<evidence type="ECO:0000313" key="6">
    <source>
        <dbReference type="EMBL" id="MVN58573.1"/>
    </source>
</evidence>
<dbReference type="CDD" id="cd16914">
    <property type="entry name" value="EcfT"/>
    <property type="match status" value="1"/>
</dbReference>
<evidence type="ECO:0000256" key="1">
    <source>
        <dbReference type="ARBA" id="ARBA00004141"/>
    </source>
</evidence>
<dbReference type="Pfam" id="PF02361">
    <property type="entry name" value="CbiQ"/>
    <property type="match status" value="1"/>
</dbReference>
<feature type="transmembrane region" description="Helical" evidence="5">
    <location>
        <begin position="182"/>
        <end position="204"/>
    </location>
</feature>
<dbReference type="PANTHER" id="PTHR33514">
    <property type="entry name" value="PROTEIN ABCI12, CHLOROPLASTIC"/>
    <property type="match status" value="1"/>
</dbReference>
<protein>
    <recommendedName>
        <fullName evidence="8">Energy-coupling factor transporter transmembrane protein EcfT</fullName>
    </recommendedName>
</protein>
<name>A0A7K1T4L2_9ACTN</name>
<proteinExistence type="predicted"/>